<comment type="caution">
    <text evidence="3">The sequence shown here is derived from an EMBL/GenBank/DDBJ whole genome shotgun (WGS) entry which is preliminary data.</text>
</comment>
<dbReference type="InterPro" id="IPR036779">
    <property type="entry name" value="LysM_dom_sf"/>
</dbReference>
<dbReference type="AlphaFoldDB" id="A0A5C5BF21"/>
<keyword evidence="1" id="KW-0472">Membrane</keyword>
<dbReference type="Pfam" id="PF01476">
    <property type="entry name" value="LysM"/>
    <property type="match status" value="1"/>
</dbReference>
<feature type="domain" description="LysM" evidence="2">
    <location>
        <begin position="130"/>
        <end position="179"/>
    </location>
</feature>
<dbReference type="PROSITE" id="PS51782">
    <property type="entry name" value="LYSM"/>
    <property type="match status" value="1"/>
</dbReference>
<accession>A0A5C5BF21</accession>
<sequence>MSVVGDVLCVEQAYDETARNVRHLFEPVCRHLRGRAVRSRTDVRRTGVRGEKPMSTIVYPAAQQTRSVTARPASSTVRAADGSTAGSHRMRLTRRGRLVLTVLATLLTLGTASFAVQAVADQPWQPDPSVVVVVAPGETLWSIATGIAGDRDVREVVADIQNLNGMASSDLVAGQELRLPSGS</sequence>
<evidence type="ECO:0000313" key="4">
    <source>
        <dbReference type="Proteomes" id="UP000313849"/>
    </source>
</evidence>
<reference evidence="3 4" key="1">
    <citation type="submission" date="2019-06" db="EMBL/GenBank/DDBJ databases">
        <title>Draft genome sequence of Miniimonas arenae KCTC 19750T isolated from sea sand.</title>
        <authorList>
            <person name="Park S.-J."/>
        </authorList>
    </citation>
    <scope>NUCLEOTIDE SEQUENCE [LARGE SCALE GENOMIC DNA]</scope>
    <source>
        <strain evidence="3 4">KCTC 19750</strain>
    </source>
</reference>
<feature type="transmembrane region" description="Helical" evidence="1">
    <location>
        <begin position="98"/>
        <end position="120"/>
    </location>
</feature>
<keyword evidence="1" id="KW-0812">Transmembrane</keyword>
<organism evidence="3 4">
    <name type="scientific">Miniimonas arenae</name>
    <dbReference type="NCBI Taxonomy" id="676201"/>
    <lineage>
        <taxon>Bacteria</taxon>
        <taxon>Bacillati</taxon>
        <taxon>Actinomycetota</taxon>
        <taxon>Actinomycetes</taxon>
        <taxon>Micrococcales</taxon>
        <taxon>Beutenbergiaceae</taxon>
        <taxon>Miniimonas</taxon>
    </lineage>
</organism>
<gene>
    <name evidence="3" type="ORF">FH969_00365</name>
</gene>
<evidence type="ECO:0000259" key="2">
    <source>
        <dbReference type="PROSITE" id="PS51782"/>
    </source>
</evidence>
<name>A0A5C5BF21_9MICO</name>
<dbReference type="CDD" id="cd00118">
    <property type="entry name" value="LysM"/>
    <property type="match status" value="1"/>
</dbReference>
<dbReference type="SUPFAM" id="SSF54106">
    <property type="entry name" value="LysM domain"/>
    <property type="match status" value="1"/>
</dbReference>
<dbReference type="Proteomes" id="UP000313849">
    <property type="component" value="Unassembled WGS sequence"/>
</dbReference>
<evidence type="ECO:0000256" key="1">
    <source>
        <dbReference type="SAM" id="Phobius"/>
    </source>
</evidence>
<dbReference type="SMART" id="SM00257">
    <property type="entry name" value="LysM"/>
    <property type="match status" value="1"/>
</dbReference>
<proteinExistence type="predicted"/>
<dbReference type="EMBL" id="VENP01000001">
    <property type="protein sequence ID" value="TNU77264.1"/>
    <property type="molecule type" value="Genomic_DNA"/>
</dbReference>
<dbReference type="OrthoDB" id="5084290at2"/>
<dbReference type="Gene3D" id="3.10.350.10">
    <property type="entry name" value="LysM domain"/>
    <property type="match status" value="1"/>
</dbReference>
<dbReference type="InterPro" id="IPR018392">
    <property type="entry name" value="LysM"/>
</dbReference>
<evidence type="ECO:0000313" key="3">
    <source>
        <dbReference type="EMBL" id="TNU77264.1"/>
    </source>
</evidence>
<protein>
    <submittedName>
        <fullName evidence="3">LysM peptidoglycan-binding domain-containing protein</fullName>
    </submittedName>
</protein>
<keyword evidence="4" id="KW-1185">Reference proteome</keyword>
<keyword evidence="1" id="KW-1133">Transmembrane helix</keyword>